<accession>A0A9D2IML3</accession>
<reference evidence="2" key="1">
    <citation type="journal article" date="2021" name="PeerJ">
        <title>Extensive microbial diversity within the chicken gut microbiome revealed by metagenomics and culture.</title>
        <authorList>
            <person name="Gilroy R."/>
            <person name="Ravi A."/>
            <person name="Getino M."/>
            <person name="Pursley I."/>
            <person name="Horton D.L."/>
            <person name="Alikhan N.F."/>
            <person name="Baker D."/>
            <person name="Gharbi K."/>
            <person name="Hall N."/>
            <person name="Watson M."/>
            <person name="Adriaenssens E.M."/>
            <person name="Foster-Nyarko E."/>
            <person name="Jarju S."/>
            <person name="Secka A."/>
            <person name="Antonio M."/>
            <person name="Oren A."/>
            <person name="Chaudhuri R.R."/>
            <person name="La Ragione R."/>
            <person name="Hildebrand F."/>
            <person name="Pallen M.J."/>
        </authorList>
    </citation>
    <scope>NUCLEOTIDE SEQUENCE</scope>
    <source>
        <strain evidence="2">ChiHjej11B10-19426</strain>
    </source>
</reference>
<keyword evidence="1" id="KW-0812">Transmembrane</keyword>
<dbReference type="Pfam" id="PF15562">
    <property type="entry name" value="Imm17"/>
    <property type="match status" value="1"/>
</dbReference>
<dbReference type="Proteomes" id="UP000824014">
    <property type="component" value="Unassembled WGS sequence"/>
</dbReference>
<evidence type="ECO:0000313" key="3">
    <source>
        <dbReference type="Proteomes" id="UP000824014"/>
    </source>
</evidence>
<sequence length="74" mass="7755">MNGAVWGGVVLIGCGLVWTVGALCGWRWITEGSRRVFGIAWVADTFGRGAARVVVGLLGAVLVGLGVTWVARAW</sequence>
<feature type="transmembrane region" description="Helical" evidence="1">
    <location>
        <begin position="6"/>
        <end position="29"/>
    </location>
</feature>
<comment type="caution">
    <text evidence="2">The sequence shown here is derived from an EMBL/GenBank/DDBJ whole genome shotgun (WGS) entry which is preliminary data.</text>
</comment>
<proteinExistence type="predicted"/>
<keyword evidence="1" id="KW-0472">Membrane</keyword>
<dbReference type="EMBL" id="DXCC01000029">
    <property type="protein sequence ID" value="HIZ15767.1"/>
    <property type="molecule type" value="Genomic_DNA"/>
</dbReference>
<keyword evidence="1" id="KW-1133">Transmembrane helix</keyword>
<evidence type="ECO:0000256" key="1">
    <source>
        <dbReference type="SAM" id="Phobius"/>
    </source>
</evidence>
<evidence type="ECO:0000313" key="2">
    <source>
        <dbReference type="EMBL" id="HIZ15767.1"/>
    </source>
</evidence>
<reference evidence="2" key="2">
    <citation type="submission" date="2021-04" db="EMBL/GenBank/DDBJ databases">
        <authorList>
            <person name="Gilroy R."/>
        </authorList>
    </citation>
    <scope>NUCLEOTIDE SEQUENCE</scope>
    <source>
        <strain evidence="2">ChiHjej11B10-19426</strain>
    </source>
</reference>
<gene>
    <name evidence="2" type="ORF">H9816_07665</name>
</gene>
<dbReference type="InterPro" id="IPR029087">
    <property type="entry name" value="Imm17"/>
</dbReference>
<name>A0A9D2IML3_9BACT</name>
<organism evidence="2 3">
    <name type="scientific">Candidatus Tidjanibacter faecipullorum</name>
    <dbReference type="NCBI Taxonomy" id="2838766"/>
    <lineage>
        <taxon>Bacteria</taxon>
        <taxon>Pseudomonadati</taxon>
        <taxon>Bacteroidota</taxon>
        <taxon>Bacteroidia</taxon>
        <taxon>Bacteroidales</taxon>
        <taxon>Rikenellaceae</taxon>
        <taxon>Tidjanibacter</taxon>
    </lineage>
</organism>
<protein>
    <submittedName>
        <fullName evidence="2">Immunity 17 family protein</fullName>
    </submittedName>
</protein>
<feature type="transmembrane region" description="Helical" evidence="1">
    <location>
        <begin position="50"/>
        <end position="71"/>
    </location>
</feature>
<dbReference type="AlphaFoldDB" id="A0A9D2IML3"/>